<evidence type="ECO:0000256" key="7">
    <source>
        <dbReference type="ARBA" id="ARBA00022490"/>
    </source>
</evidence>
<evidence type="ECO:0000256" key="5">
    <source>
        <dbReference type="ARBA" id="ARBA00012518"/>
    </source>
</evidence>
<evidence type="ECO:0000313" key="21">
    <source>
        <dbReference type="EMBL" id="HJD44908.1"/>
    </source>
</evidence>
<dbReference type="SUPFAM" id="SSF56194">
    <property type="entry name" value="Uridine diphospho-N-Acetylenolpyruvylglucosamine reductase, MurB, C-terminal domain"/>
    <property type="match status" value="1"/>
</dbReference>
<keyword evidence="15 19" id="KW-0131">Cell cycle</keyword>
<reference evidence="21" key="1">
    <citation type="journal article" date="2021" name="PeerJ">
        <title>Extensive microbial diversity within the chicken gut microbiome revealed by metagenomics and culture.</title>
        <authorList>
            <person name="Gilroy R."/>
            <person name="Ravi A."/>
            <person name="Getino M."/>
            <person name="Pursley I."/>
            <person name="Horton D.L."/>
            <person name="Alikhan N.F."/>
            <person name="Baker D."/>
            <person name="Gharbi K."/>
            <person name="Hall N."/>
            <person name="Watson M."/>
            <person name="Adriaenssens E.M."/>
            <person name="Foster-Nyarko E."/>
            <person name="Jarju S."/>
            <person name="Secka A."/>
            <person name="Antonio M."/>
            <person name="Oren A."/>
            <person name="Chaudhuri R.R."/>
            <person name="La Ragione R."/>
            <person name="Hildebrand F."/>
            <person name="Pallen M.J."/>
        </authorList>
    </citation>
    <scope>NUCLEOTIDE SEQUENCE</scope>
    <source>
        <strain evidence="21">9264</strain>
    </source>
</reference>
<dbReference type="Pfam" id="PF01565">
    <property type="entry name" value="FAD_binding_4"/>
    <property type="match status" value="1"/>
</dbReference>
<dbReference type="InterPro" id="IPR003170">
    <property type="entry name" value="MurB"/>
</dbReference>
<keyword evidence="12 19" id="KW-0133">Cell shape</keyword>
<dbReference type="GO" id="GO:0051301">
    <property type="term" value="P:cell division"/>
    <property type="evidence" value="ECO:0007669"/>
    <property type="project" value="UniProtKB-KW"/>
</dbReference>
<dbReference type="GO" id="GO:0008360">
    <property type="term" value="P:regulation of cell shape"/>
    <property type="evidence" value="ECO:0007669"/>
    <property type="project" value="UniProtKB-KW"/>
</dbReference>
<gene>
    <name evidence="19 21" type="primary">murB</name>
    <name evidence="21" type="ORF">H9906_07775</name>
</gene>
<dbReference type="Gene3D" id="3.30.465.10">
    <property type="match status" value="1"/>
</dbReference>
<dbReference type="InterPro" id="IPR016169">
    <property type="entry name" value="FAD-bd_PCMH_sub2"/>
</dbReference>
<comment type="cofactor">
    <cofactor evidence="1 19">
        <name>FAD</name>
        <dbReference type="ChEBI" id="CHEBI:57692"/>
    </cofactor>
</comment>
<evidence type="ECO:0000256" key="3">
    <source>
        <dbReference type="ARBA" id="ARBA00004496"/>
    </source>
</evidence>
<evidence type="ECO:0000256" key="9">
    <source>
        <dbReference type="ARBA" id="ARBA00022630"/>
    </source>
</evidence>
<evidence type="ECO:0000256" key="6">
    <source>
        <dbReference type="ARBA" id="ARBA00015188"/>
    </source>
</evidence>
<dbReference type="Gene3D" id="3.90.78.10">
    <property type="entry name" value="UDP-N-acetylenolpyruvoylglucosamine reductase, C-terminal domain"/>
    <property type="match status" value="1"/>
</dbReference>
<dbReference type="Gene3D" id="3.30.43.10">
    <property type="entry name" value="Uridine Diphospho-n-acetylenolpyruvylglucosamine Reductase, domain 2"/>
    <property type="match status" value="1"/>
</dbReference>
<dbReference type="GO" id="GO:0071949">
    <property type="term" value="F:FAD binding"/>
    <property type="evidence" value="ECO:0007669"/>
    <property type="project" value="InterPro"/>
</dbReference>
<dbReference type="EC" id="1.3.1.98" evidence="5 19"/>
<evidence type="ECO:0000256" key="2">
    <source>
        <dbReference type="ARBA" id="ARBA00003921"/>
    </source>
</evidence>
<dbReference type="InterPro" id="IPR016167">
    <property type="entry name" value="FAD-bd_PCMH_sub1"/>
</dbReference>
<dbReference type="SUPFAM" id="SSF56176">
    <property type="entry name" value="FAD-binding/transporter-associated domain-like"/>
    <property type="match status" value="1"/>
</dbReference>
<sequence length="333" mass="37213">MHKEYSLHAENTFGLPCTADCCAVYGSSAQLERLSAIARKYHRVHVLGGGSNVLLPPHLTGLLIHVKSRGIRLFEETDTHWIIEAEAGESWHNFVRYTVQRGWPGLENLALIPGTVGASPVQNIGAYGVELDQRLHSVVAWHIPEARAYTFTPKDCEFAYRDSIFKRSAPGTWLITQVRFALPKQWEPVLSYPDLRQEASLQDELTPQAVFDAVVRIREAKLPDPRKMGNAGSFFKNPIVSQQHFQALRDQFPTLVGYPIGNEQYKLAAGWLIDRAGWKGKPVGAVAMHARQALVMTNLGGGSLRDVDALAEAICTDVYERFGVRLEQEPVRF</sequence>
<feature type="active site" evidence="19">
    <location>
        <position position="161"/>
    </location>
</feature>
<feature type="domain" description="FAD-binding PCMH-type" evidence="20">
    <location>
        <begin position="15"/>
        <end position="185"/>
    </location>
</feature>
<comment type="subcellular location">
    <subcellularLocation>
        <location evidence="3 19">Cytoplasm</location>
    </subcellularLocation>
</comment>
<evidence type="ECO:0000256" key="1">
    <source>
        <dbReference type="ARBA" id="ARBA00001974"/>
    </source>
</evidence>
<dbReference type="HAMAP" id="MF_00037">
    <property type="entry name" value="MurB"/>
    <property type="match status" value="1"/>
</dbReference>
<dbReference type="GO" id="GO:0008762">
    <property type="term" value="F:UDP-N-acetylmuramate dehydrogenase activity"/>
    <property type="evidence" value="ECO:0007669"/>
    <property type="project" value="UniProtKB-UniRule"/>
</dbReference>
<comment type="catalytic activity">
    <reaction evidence="18 19">
        <text>UDP-N-acetyl-alpha-D-muramate + NADP(+) = UDP-N-acetyl-3-O-(1-carboxyvinyl)-alpha-D-glucosamine + NADPH + H(+)</text>
        <dbReference type="Rhea" id="RHEA:12248"/>
        <dbReference type="ChEBI" id="CHEBI:15378"/>
        <dbReference type="ChEBI" id="CHEBI:57783"/>
        <dbReference type="ChEBI" id="CHEBI:58349"/>
        <dbReference type="ChEBI" id="CHEBI:68483"/>
        <dbReference type="ChEBI" id="CHEBI:70757"/>
        <dbReference type="EC" id="1.3.1.98"/>
    </reaction>
</comment>
<organism evidence="21 22">
    <name type="scientific">Candidatus Paenalcaligenes intestinipullorum</name>
    <dbReference type="NCBI Taxonomy" id="2838718"/>
    <lineage>
        <taxon>Bacteria</taxon>
        <taxon>Pseudomonadati</taxon>
        <taxon>Pseudomonadota</taxon>
        <taxon>Betaproteobacteria</taxon>
        <taxon>Burkholderiales</taxon>
        <taxon>Alcaligenaceae</taxon>
        <taxon>Paenalcaligenes</taxon>
    </lineage>
</organism>
<comment type="function">
    <text evidence="2 19">Cell wall formation.</text>
</comment>
<evidence type="ECO:0000256" key="15">
    <source>
        <dbReference type="ARBA" id="ARBA00023306"/>
    </source>
</evidence>
<keyword evidence="16 19" id="KW-0961">Cell wall biogenesis/degradation</keyword>
<keyword evidence="7 19" id="KW-0963">Cytoplasm</keyword>
<keyword evidence="10 19" id="KW-0274">FAD</keyword>
<evidence type="ECO:0000256" key="18">
    <source>
        <dbReference type="ARBA" id="ARBA00048914"/>
    </source>
</evidence>
<evidence type="ECO:0000256" key="17">
    <source>
        <dbReference type="ARBA" id="ARBA00031026"/>
    </source>
</evidence>
<dbReference type="InterPro" id="IPR036635">
    <property type="entry name" value="MurB_C_sf"/>
</dbReference>
<keyword evidence="11 19" id="KW-0521">NADP</keyword>
<dbReference type="GO" id="GO:0071555">
    <property type="term" value="P:cell wall organization"/>
    <property type="evidence" value="ECO:0007669"/>
    <property type="project" value="UniProtKB-KW"/>
</dbReference>
<evidence type="ECO:0000256" key="8">
    <source>
        <dbReference type="ARBA" id="ARBA00022618"/>
    </source>
</evidence>
<dbReference type="InterPro" id="IPR036318">
    <property type="entry name" value="FAD-bd_PCMH-like_sf"/>
</dbReference>
<evidence type="ECO:0000256" key="4">
    <source>
        <dbReference type="ARBA" id="ARBA00004752"/>
    </source>
</evidence>
<keyword evidence="14 19" id="KW-0560">Oxidoreductase</keyword>
<evidence type="ECO:0000256" key="14">
    <source>
        <dbReference type="ARBA" id="ARBA00023002"/>
    </source>
</evidence>
<dbReference type="NCBIfam" id="TIGR00179">
    <property type="entry name" value="murB"/>
    <property type="match status" value="1"/>
</dbReference>
<evidence type="ECO:0000256" key="12">
    <source>
        <dbReference type="ARBA" id="ARBA00022960"/>
    </source>
</evidence>
<dbReference type="NCBIfam" id="NF000755">
    <property type="entry name" value="PRK00046.1"/>
    <property type="match status" value="1"/>
</dbReference>
<dbReference type="InterPro" id="IPR016166">
    <property type="entry name" value="FAD-bd_PCMH"/>
</dbReference>
<comment type="pathway">
    <text evidence="4 19">Cell wall biogenesis; peptidoglycan biosynthesis.</text>
</comment>
<dbReference type="PANTHER" id="PTHR21071">
    <property type="entry name" value="UDP-N-ACETYLENOLPYRUVOYLGLUCOSAMINE REDUCTASE"/>
    <property type="match status" value="1"/>
</dbReference>
<dbReference type="InterPro" id="IPR006094">
    <property type="entry name" value="Oxid_FAD_bind_N"/>
</dbReference>
<evidence type="ECO:0000256" key="19">
    <source>
        <dbReference type="HAMAP-Rule" id="MF_00037"/>
    </source>
</evidence>
<evidence type="ECO:0000313" key="22">
    <source>
        <dbReference type="Proteomes" id="UP000823889"/>
    </source>
</evidence>
<feature type="active site" evidence="19">
    <location>
        <position position="329"/>
    </location>
</feature>
<keyword evidence="8 19" id="KW-0132">Cell division</keyword>
<proteinExistence type="inferred from homology"/>
<dbReference type="PANTHER" id="PTHR21071:SF4">
    <property type="entry name" value="UDP-N-ACETYLENOLPYRUVOYLGLUCOSAMINE REDUCTASE"/>
    <property type="match status" value="1"/>
</dbReference>
<dbReference type="Proteomes" id="UP000823889">
    <property type="component" value="Unassembled WGS sequence"/>
</dbReference>
<evidence type="ECO:0000256" key="11">
    <source>
        <dbReference type="ARBA" id="ARBA00022857"/>
    </source>
</evidence>
<dbReference type="InterPro" id="IPR011601">
    <property type="entry name" value="MurB_C"/>
</dbReference>
<dbReference type="AlphaFoldDB" id="A0A9D2RH07"/>
<accession>A0A9D2RH07</accession>
<dbReference type="EMBL" id="DWUQ01000160">
    <property type="protein sequence ID" value="HJD44908.1"/>
    <property type="molecule type" value="Genomic_DNA"/>
</dbReference>
<evidence type="ECO:0000256" key="16">
    <source>
        <dbReference type="ARBA" id="ARBA00023316"/>
    </source>
</evidence>
<protein>
    <recommendedName>
        <fullName evidence="6 19">UDP-N-acetylenolpyruvoylglucosamine reductase</fullName>
        <ecNumber evidence="5 19">1.3.1.98</ecNumber>
    </recommendedName>
    <alternativeName>
        <fullName evidence="17 19">UDP-N-acetylmuramate dehydrogenase</fullName>
    </alternativeName>
</protein>
<name>A0A9D2RH07_9BURK</name>
<keyword evidence="9 19" id="KW-0285">Flavoprotein</keyword>
<comment type="caution">
    <text evidence="21">The sequence shown here is derived from an EMBL/GenBank/DDBJ whole genome shotgun (WGS) entry which is preliminary data.</text>
</comment>
<dbReference type="GO" id="GO:0005829">
    <property type="term" value="C:cytosol"/>
    <property type="evidence" value="ECO:0007669"/>
    <property type="project" value="TreeGrafter"/>
</dbReference>
<dbReference type="PROSITE" id="PS51387">
    <property type="entry name" value="FAD_PCMH"/>
    <property type="match status" value="1"/>
</dbReference>
<evidence type="ECO:0000256" key="10">
    <source>
        <dbReference type="ARBA" id="ARBA00022827"/>
    </source>
</evidence>
<dbReference type="GO" id="GO:0009252">
    <property type="term" value="P:peptidoglycan biosynthetic process"/>
    <property type="evidence" value="ECO:0007669"/>
    <property type="project" value="UniProtKB-UniRule"/>
</dbReference>
<comment type="similarity">
    <text evidence="19">Belongs to the MurB family.</text>
</comment>
<evidence type="ECO:0000259" key="20">
    <source>
        <dbReference type="PROSITE" id="PS51387"/>
    </source>
</evidence>
<reference evidence="21" key="2">
    <citation type="submission" date="2021-04" db="EMBL/GenBank/DDBJ databases">
        <authorList>
            <person name="Gilroy R."/>
        </authorList>
    </citation>
    <scope>NUCLEOTIDE SEQUENCE</scope>
    <source>
        <strain evidence="21">9264</strain>
    </source>
</reference>
<feature type="active site" description="Proton donor" evidence="19">
    <location>
        <position position="233"/>
    </location>
</feature>
<keyword evidence="13 19" id="KW-0573">Peptidoglycan synthesis</keyword>
<dbReference type="Pfam" id="PF02873">
    <property type="entry name" value="MurB_C"/>
    <property type="match status" value="1"/>
</dbReference>
<evidence type="ECO:0000256" key="13">
    <source>
        <dbReference type="ARBA" id="ARBA00022984"/>
    </source>
</evidence>